<dbReference type="EMBL" id="BGZK01000012">
    <property type="protein sequence ID" value="GBP03993.1"/>
    <property type="molecule type" value="Genomic_DNA"/>
</dbReference>
<feature type="compositionally biased region" description="Polar residues" evidence="1">
    <location>
        <begin position="74"/>
        <end position="83"/>
    </location>
</feature>
<evidence type="ECO:0000313" key="3">
    <source>
        <dbReference type="Proteomes" id="UP000299102"/>
    </source>
</evidence>
<evidence type="ECO:0000256" key="1">
    <source>
        <dbReference type="SAM" id="MobiDB-lite"/>
    </source>
</evidence>
<evidence type="ECO:0000313" key="2">
    <source>
        <dbReference type="EMBL" id="GBP03993.1"/>
    </source>
</evidence>
<feature type="region of interest" description="Disordered" evidence="1">
    <location>
        <begin position="1"/>
        <end position="20"/>
    </location>
</feature>
<proteinExistence type="predicted"/>
<gene>
    <name evidence="2" type="ORF">EVAR_74770_1</name>
</gene>
<dbReference type="Proteomes" id="UP000299102">
    <property type="component" value="Unassembled WGS sequence"/>
</dbReference>
<dbReference type="AlphaFoldDB" id="A0A4C1SP34"/>
<accession>A0A4C1SP34</accession>
<keyword evidence="3" id="KW-1185">Reference proteome</keyword>
<organism evidence="2 3">
    <name type="scientific">Eumeta variegata</name>
    <name type="common">Bagworm moth</name>
    <name type="synonym">Eumeta japonica</name>
    <dbReference type="NCBI Taxonomy" id="151549"/>
    <lineage>
        <taxon>Eukaryota</taxon>
        <taxon>Metazoa</taxon>
        <taxon>Ecdysozoa</taxon>
        <taxon>Arthropoda</taxon>
        <taxon>Hexapoda</taxon>
        <taxon>Insecta</taxon>
        <taxon>Pterygota</taxon>
        <taxon>Neoptera</taxon>
        <taxon>Endopterygota</taxon>
        <taxon>Lepidoptera</taxon>
        <taxon>Glossata</taxon>
        <taxon>Ditrysia</taxon>
        <taxon>Tineoidea</taxon>
        <taxon>Psychidae</taxon>
        <taxon>Oiketicinae</taxon>
        <taxon>Eumeta</taxon>
    </lineage>
</organism>
<sequence length="83" mass="9224">MTTTNRMSQRRKPSYEAEGRLGRAGELAVITVAHEPGPENDTLEADVPPYSTVARWCAEFKGGRTYTDPRSDRPTTVVTEEIV</sequence>
<name>A0A4C1SP34_EUMVA</name>
<protein>
    <submittedName>
        <fullName evidence="2">Uncharacterized protein</fullName>
    </submittedName>
</protein>
<reference evidence="2 3" key="1">
    <citation type="journal article" date="2019" name="Commun. Biol.">
        <title>The bagworm genome reveals a unique fibroin gene that provides high tensile strength.</title>
        <authorList>
            <person name="Kono N."/>
            <person name="Nakamura H."/>
            <person name="Ohtoshi R."/>
            <person name="Tomita M."/>
            <person name="Numata K."/>
            <person name="Arakawa K."/>
        </authorList>
    </citation>
    <scope>NUCLEOTIDE SEQUENCE [LARGE SCALE GENOMIC DNA]</scope>
</reference>
<comment type="caution">
    <text evidence="2">The sequence shown here is derived from an EMBL/GenBank/DDBJ whole genome shotgun (WGS) entry which is preliminary data.</text>
</comment>
<feature type="region of interest" description="Disordered" evidence="1">
    <location>
        <begin position="63"/>
        <end position="83"/>
    </location>
</feature>